<accession>A0A7L9WH65</accession>
<dbReference type="Gene3D" id="1.10.287.470">
    <property type="entry name" value="Helix hairpin bin"/>
    <property type="match status" value="1"/>
</dbReference>
<dbReference type="RefSeq" id="WP_193082016.1">
    <property type="nucleotide sequence ID" value="NZ_CP045201.1"/>
</dbReference>
<dbReference type="AlphaFoldDB" id="A0A7L9WH65"/>
<dbReference type="PANTHER" id="PTHR30469:SF29">
    <property type="entry name" value="BLR2860 PROTEIN"/>
    <property type="match status" value="1"/>
</dbReference>
<gene>
    <name evidence="5" type="ORF">F3W81_02040</name>
</gene>
<name>A0A7L9WH65_9RHOB</name>
<reference evidence="5 6" key="1">
    <citation type="submission" date="2019-10" db="EMBL/GenBank/DDBJ databases">
        <title>Pseudopuniceibacterium sp. HQ09 islated from Antarctica.</title>
        <authorList>
            <person name="Liao L."/>
            <person name="Su S."/>
            <person name="Chen B."/>
            <person name="Yu Y."/>
        </authorList>
    </citation>
    <scope>NUCLEOTIDE SEQUENCE [LARGE SCALE GENOMIC DNA]</scope>
    <source>
        <strain evidence="5 6">HQ09</strain>
    </source>
</reference>
<dbReference type="Proteomes" id="UP000594118">
    <property type="component" value="Chromosome"/>
</dbReference>
<feature type="compositionally biased region" description="Pro residues" evidence="3">
    <location>
        <begin position="67"/>
        <end position="80"/>
    </location>
</feature>
<evidence type="ECO:0000256" key="1">
    <source>
        <dbReference type="ARBA" id="ARBA00009477"/>
    </source>
</evidence>
<dbReference type="NCBIfam" id="TIGR01730">
    <property type="entry name" value="RND_mfp"/>
    <property type="match status" value="1"/>
</dbReference>
<keyword evidence="2" id="KW-0175">Coiled coil</keyword>
<dbReference type="EMBL" id="CP045201">
    <property type="protein sequence ID" value="QOL79705.1"/>
    <property type="molecule type" value="Genomic_DNA"/>
</dbReference>
<sequence>MRLIPFISALLVVAVLYLLLIERDALMTFARGEGLDRAIAVAKGTEAPTPPADAASSDAASDDASTAPPPSTPDAEPAPDPVRVVALHSTAQMVDSAILLRGQTEAARSVDLRSETNSIVESEPLAKGTMVQKGDLLCKLESGTRETALSEAQAGLSEAETGPPTDEARVAEAEARLEEAQINYNAAEKLSAGGFASNTTLASARASVRSAEATLAAARAGLSSTRARIQSARATVATAEKEIERLAIHAPFDGLLESDTAELGSFLQPGGLCATVIGLDPIRLVGYMPETDVERARLGAPARARLSASGDEVTGQVTFLSRSADPTTRTFRVEVSVPNPDFAIRDGQTAAIAIEAPGVLAHLLPQSALTLNDAGTLGVRLVTDDIASFAPVTLLRDTSEGVLLTGLPDRADVITIGQDYIVAGVPVIASFTDPGALHAEPGQ</sequence>
<evidence type="ECO:0000259" key="4">
    <source>
        <dbReference type="Pfam" id="PF25954"/>
    </source>
</evidence>
<evidence type="ECO:0000256" key="2">
    <source>
        <dbReference type="SAM" id="Coils"/>
    </source>
</evidence>
<dbReference type="KEGG" id="pshq:F3W81_02040"/>
<protein>
    <submittedName>
        <fullName evidence="5">Efflux RND transporter periplasmic adaptor subunit</fullName>
    </submittedName>
</protein>
<dbReference type="Gene3D" id="2.40.30.170">
    <property type="match status" value="1"/>
</dbReference>
<dbReference type="SUPFAM" id="SSF111369">
    <property type="entry name" value="HlyD-like secretion proteins"/>
    <property type="match status" value="3"/>
</dbReference>
<dbReference type="InterPro" id="IPR006143">
    <property type="entry name" value="RND_pump_MFP"/>
</dbReference>
<dbReference type="GO" id="GO:1990281">
    <property type="term" value="C:efflux pump complex"/>
    <property type="evidence" value="ECO:0007669"/>
    <property type="project" value="TreeGrafter"/>
</dbReference>
<evidence type="ECO:0000313" key="6">
    <source>
        <dbReference type="Proteomes" id="UP000594118"/>
    </source>
</evidence>
<comment type="similarity">
    <text evidence="1">Belongs to the membrane fusion protein (MFP) (TC 8.A.1) family.</text>
</comment>
<feature type="compositionally biased region" description="Low complexity" evidence="3">
    <location>
        <begin position="52"/>
        <end position="66"/>
    </location>
</feature>
<feature type="domain" description="CusB-like beta-barrel" evidence="4">
    <location>
        <begin position="288"/>
        <end position="356"/>
    </location>
</feature>
<feature type="region of interest" description="Disordered" evidence="3">
    <location>
        <begin position="46"/>
        <end position="80"/>
    </location>
</feature>
<keyword evidence="6" id="KW-1185">Reference proteome</keyword>
<proteinExistence type="inferred from homology"/>
<dbReference type="Gene3D" id="2.40.50.100">
    <property type="match status" value="1"/>
</dbReference>
<organism evidence="5 6">
    <name type="scientific">Pseudooceanicola spongiae</name>
    <dbReference type="NCBI Taxonomy" id="2613965"/>
    <lineage>
        <taxon>Bacteria</taxon>
        <taxon>Pseudomonadati</taxon>
        <taxon>Pseudomonadota</taxon>
        <taxon>Alphaproteobacteria</taxon>
        <taxon>Rhodobacterales</taxon>
        <taxon>Paracoccaceae</taxon>
        <taxon>Pseudooceanicola</taxon>
    </lineage>
</organism>
<dbReference type="PANTHER" id="PTHR30469">
    <property type="entry name" value="MULTIDRUG RESISTANCE PROTEIN MDTA"/>
    <property type="match status" value="1"/>
</dbReference>
<dbReference type="InterPro" id="IPR058792">
    <property type="entry name" value="Beta-barrel_RND_2"/>
</dbReference>
<evidence type="ECO:0000256" key="3">
    <source>
        <dbReference type="SAM" id="MobiDB-lite"/>
    </source>
</evidence>
<dbReference type="Pfam" id="PF25954">
    <property type="entry name" value="Beta-barrel_RND_2"/>
    <property type="match status" value="1"/>
</dbReference>
<evidence type="ECO:0000313" key="5">
    <source>
        <dbReference type="EMBL" id="QOL79705.1"/>
    </source>
</evidence>
<feature type="coiled-coil region" evidence="2">
    <location>
        <begin position="222"/>
        <end position="249"/>
    </location>
</feature>
<dbReference type="GO" id="GO:0015562">
    <property type="term" value="F:efflux transmembrane transporter activity"/>
    <property type="evidence" value="ECO:0007669"/>
    <property type="project" value="TreeGrafter"/>
</dbReference>